<evidence type="ECO:0000256" key="2">
    <source>
        <dbReference type="ARBA" id="ARBA00008520"/>
    </source>
</evidence>
<keyword evidence="3" id="KW-0732">Signal</keyword>
<evidence type="ECO:0000256" key="1">
    <source>
        <dbReference type="ARBA" id="ARBA00004418"/>
    </source>
</evidence>
<dbReference type="InterPro" id="IPR006059">
    <property type="entry name" value="SBP"/>
</dbReference>
<dbReference type="RefSeq" id="WP_064540599.1">
    <property type="nucleotide sequence ID" value="NZ_LXEQ01000003.1"/>
</dbReference>
<proteinExistence type="inferred from homology"/>
<dbReference type="PANTHER" id="PTHR43649:SF11">
    <property type="entry name" value="ABC TRANSPORTER SUBSTRATE-BINDING PROTEIN YESO-RELATED"/>
    <property type="match status" value="1"/>
</dbReference>
<feature type="signal peptide" evidence="3">
    <location>
        <begin position="1"/>
        <end position="22"/>
    </location>
</feature>
<dbReference type="PANTHER" id="PTHR43649">
    <property type="entry name" value="ARABINOSE-BINDING PROTEIN-RELATED"/>
    <property type="match status" value="1"/>
</dbReference>
<comment type="subcellular location">
    <subcellularLocation>
        <location evidence="1">Periplasm</location>
    </subcellularLocation>
</comment>
<dbReference type="Pfam" id="PF01547">
    <property type="entry name" value="SBP_bac_1"/>
    <property type="match status" value="1"/>
</dbReference>
<name>A0ABX2WDK5_9ENTR</name>
<sequence>MKTALLFLLVCCTLGNASLAFSSEQVELRFSWWGGKSRNVATLEALKAFEVRYPSIKVKAEYTGWDGYSSRVTTQLNSGTEADVIQTNWNWLTLLSRTGDGFYDLNKVSKEIGLEHYSPESLATTTVNGKVNAMPISSNVMLFYYNAHTWEKAGVPFPTTWDELRAAGQQFKEKLGDNYFPLVLSEQDALMLVRSYMYQKYQKEMIDVESKTFAWSHEELVEGLTFYKSLMDAHVAPNMKQIASFGKGINYEMKPWINGEWGGVYNWNALYTAEAGNLILPDKLVMGPYPMLPGAKDAGQFRKTALMYSISRHTKHPKEAALLLNFLLNEKEGVVPVGLERGAPLSQTGEKALRDAGIWQDNDPVIQGLAQSAKLPNASATLPQLEDGQFVTLFDNAREAIDYGKKTVDQAATEFEQQVNRILKRIMR</sequence>
<reference evidence="4 5" key="1">
    <citation type="submission" date="2016-04" db="EMBL/GenBank/DDBJ databases">
        <title>ATOL: Assembling a taxonomically balanced genome-scale reconstruction of the evolutionary history of the Enterobacteriaceae.</title>
        <authorList>
            <person name="Plunkett G.III."/>
            <person name="Neeno-Eckwall E.C."/>
            <person name="Glasner J.D."/>
            <person name="Perna N.T."/>
        </authorList>
    </citation>
    <scope>NUCLEOTIDE SEQUENCE [LARGE SCALE GENOMIC DNA]</scope>
    <source>
        <strain evidence="4 5">ATCC 51602</strain>
    </source>
</reference>
<keyword evidence="5" id="KW-1185">Reference proteome</keyword>
<dbReference type="SUPFAM" id="SSF53850">
    <property type="entry name" value="Periplasmic binding protein-like II"/>
    <property type="match status" value="1"/>
</dbReference>
<dbReference type="Proteomes" id="UP000078407">
    <property type="component" value="Unassembled WGS sequence"/>
</dbReference>
<protein>
    <submittedName>
        <fullName evidence="4">Sugar-binding protein</fullName>
    </submittedName>
</protein>
<evidence type="ECO:0000256" key="3">
    <source>
        <dbReference type="SAM" id="SignalP"/>
    </source>
</evidence>
<comment type="similarity">
    <text evidence="2">Belongs to the bacterial solute-binding protein 1 family.</text>
</comment>
<gene>
    <name evidence="4" type="ORF">M976_00408</name>
</gene>
<feature type="chain" id="PRO_5047386990" evidence="3">
    <location>
        <begin position="23"/>
        <end position="428"/>
    </location>
</feature>
<dbReference type="InterPro" id="IPR050490">
    <property type="entry name" value="Bact_solute-bd_prot1"/>
</dbReference>
<dbReference type="EMBL" id="LXEQ01000003">
    <property type="protein sequence ID" value="OAT33130.1"/>
    <property type="molecule type" value="Genomic_DNA"/>
</dbReference>
<dbReference type="Gene3D" id="3.40.190.10">
    <property type="entry name" value="Periplasmic binding protein-like II"/>
    <property type="match status" value="2"/>
</dbReference>
<evidence type="ECO:0000313" key="5">
    <source>
        <dbReference type="Proteomes" id="UP000078407"/>
    </source>
</evidence>
<evidence type="ECO:0000313" key="4">
    <source>
        <dbReference type="EMBL" id="OAT33130.1"/>
    </source>
</evidence>
<organism evidence="4 5">
    <name type="scientific">Buttiauxella ferragutiae ATCC 51602</name>
    <dbReference type="NCBI Taxonomy" id="1354252"/>
    <lineage>
        <taxon>Bacteria</taxon>
        <taxon>Pseudomonadati</taxon>
        <taxon>Pseudomonadota</taxon>
        <taxon>Gammaproteobacteria</taxon>
        <taxon>Enterobacterales</taxon>
        <taxon>Enterobacteriaceae</taxon>
        <taxon>Buttiauxella</taxon>
    </lineage>
</organism>
<accession>A0ABX2WDK5</accession>
<comment type="caution">
    <text evidence="4">The sequence shown here is derived from an EMBL/GenBank/DDBJ whole genome shotgun (WGS) entry which is preliminary data.</text>
</comment>